<dbReference type="SUPFAM" id="SSF51120">
    <property type="entry name" value="beta-Roll"/>
    <property type="match status" value="1"/>
</dbReference>
<dbReference type="RefSeq" id="WP_200609793.1">
    <property type="nucleotide sequence ID" value="NZ_JAEHHL010000006.1"/>
</dbReference>
<evidence type="ECO:0000259" key="1">
    <source>
        <dbReference type="Pfam" id="PF22494"/>
    </source>
</evidence>
<sequence>MKPLDFDIPGFLSASGQAKKPAKTSTVTDREASTLGNQLSTVADSGSGEAGSEVVSVYDGKLYVTNGAEDRIDIFDAVSGAFIDSIDLTTMEGYAGVQSVDVSADGIVVAIDVDNAEIASEPMLVGQDGWTTQPIFTVGGTLDNGYQPIGILDGIGAIELDANTVRVYVNHELGNAEGTPYEINGVELTGARISYFDIDKATMSITDGGLAYNAIYNPDGTLLDDVGDLVEGRNGLDRLCSGAVFQADEFGAGNGIVDTIYFAGEETGGVFSNVSGNEWALDIATGELWAVPAMGRGSWENITQIDTGTTTHVAFILADDTAPFDADGDGADEAAPLFLYVGEKDASGDFLERNGLKDGKLYVWVADSGDTVPSEFNGNSESRTGTWVEIDNTPDLSQASEDGSTGYDEYGYPTQKTLWTRAEAAGAFGFSRPEDVSTNPADGSEIVLASTGVSSYDGGADTVGTLYTVQTSFDASGNPISGTTTIIYDGDADPSQTLRSPDNLDWADDGKIYVQEDRAVDGIFGDGAVNPAGAGVVVVDPLTGDATRIAEIDQTAVSPLGAVDENVGADGTGSIDIGDWESSGILDVSSLFGYPAGSLFLVDVQAHSLDDQDRFPSTEGTIAGLLTDGQLKEGGQLLFLAAPGVEIEVQNPIDPEYAQNGLVARFDLDGNLIDTVEVGNLPDMVTYSNDGTMIFVANEGEAQDVLDPKGSISIIDVATGDAETFYFDEFDAQVDALRDAGVRIFPDWLPSIDFEPEYIAEGADGKLYVTLQEANAVAVFDLDSKFWERIIPLGTSEHSAEGFGIDPSDRDDAIAIQNVPVEGLRMPDAIATVEIDGEVYFLTANEGDSRDFDEARGEDLVDGDLSNGEFDAAEFPEIALMLEDETLLGRLNFSNIDGDTDGDGLIEELHSFGSRSFTIFDADGNVVFDSGDDFESVIAANRVPNAFNNDGFPSDEPGVIDENRSDNKGPEPEAIAVGKVGDATFAFIGLERDGGIMIYDISDPSNPAFVDYIDSSVDGNIAPEVIRFIPADESPSGLAQIAVSYEISGTTAVYDLELGKAIIGTTKGDELSGGLGDDDIDGGNGRDLILGGAGDDEIDGGNGKDKLAGGTGNDVIHGGNGADWIHGGQGDDELDGGRGPDTFFFDLGDGQDTIVALQRNDKIDLSSTGLSFGELVISDLGGGAFEVAYGASDTIHVTLAMGNATLDEADFVL</sequence>
<dbReference type="SUPFAM" id="SSF75011">
    <property type="entry name" value="3-carboxy-cis,cis-mucoante lactonizing enzyme"/>
    <property type="match status" value="1"/>
</dbReference>
<dbReference type="EMBL" id="JAEHHL010000006">
    <property type="protein sequence ID" value="MBK0399590.1"/>
    <property type="molecule type" value="Genomic_DNA"/>
</dbReference>
<evidence type="ECO:0000313" key="2">
    <source>
        <dbReference type="EMBL" id="MBK0399590.1"/>
    </source>
</evidence>
<dbReference type="Pfam" id="PF22494">
    <property type="entry name" value="choice_anch_I"/>
    <property type="match status" value="1"/>
</dbReference>
<dbReference type="InterPro" id="IPR052956">
    <property type="entry name" value="Mesenchyme-surface_protein"/>
</dbReference>
<dbReference type="Gene3D" id="2.150.10.10">
    <property type="entry name" value="Serralysin-like metalloprotease, C-terminal"/>
    <property type="match status" value="1"/>
</dbReference>
<dbReference type="InterPro" id="IPR055188">
    <property type="entry name" value="Choice_anch_I"/>
</dbReference>
<dbReference type="PANTHER" id="PTHR46928:SF1">
    <property type="entry name" value="MESENCHYME-SPECIFIC CELL SURFACE GLYCOPROTEIN"/>
    <property type="match status" value="1"/>
</dbReference>
<comment type="caution">
    <text evidence="2">The sequence shown here is derived from an EMBL/GenBank/DDBJ whole genome shotgun (WGS) entry which is preliminary data.</text>
</comment>
<proteinExistence type="predicted"/>
<dbReference type="PRINTS" id="PR00313">
    <property type="entry name" value="CABNDNGRPT"/>
</dbReference>
<dbReference type="Gene3D" id="2.130.10.10">
    <property type="entry name" value="YVTN repeat-like/Quinoprotein amine dehydrogenase"/>
    <property type="match status" value="1"/>
</dbReference>
<protein>
    <submittedName>
        <fullName evidence="2">Choice-of-anchor I family protein</fullName>
    </submittedName>
</protein>
<reference evidence="2" key="1">
    <citation type="submission" date="2020-12" db="EMBL/GenBank/DDBJ databases">
        <title>Bacterial taxonomy.</title>
        <authorList>
            <person name="Pan X."/>
        </authorList>
    </citation>
    <scope>NUCLEOTIDE SEQUENCE</scope>
    <source>
        <strain evidence="2">M0105</strain>
    </source>
</reference>
<organism evidence="2 3">
    <name type="scientific">Thermohalobaculum xanthum</name>
    <dbReference type="NCBI Taxonomy" id="2753746"/>
    <lineage>
        <taxon>Bacteria</taxon>
        <taxon>Pseudomonadati</taxon>
        <taxon>Pseudomonadota</taxon>
        <taxon>Alphaproteobacteria</taxon>
        <taxon>Rhodobacterales</taxon>
        <taxon>Paracoccaceae</taxon>
        <taxon>Thermohalobaculum</taxon>
    </lineage>
</organism>
<accession>A0A8J7SHB5</accession>
<dbReference type="InterPro" id="IPR011049">
    <property type="entry name" value="Serralysin-like_metalloprot_C"/>
</dbReference>
<dbReference type="InterPro" id="IPR015943">
    <property type="entry name" value="WD40/YVTN_repeat-like_dom_sf"/>
</dbReference>
<dbReference type="InterPro" id="IPR008557">
    <property type="entry name" value="PhoX"/>
</dbReference>
<dbReference type="NCBIfam" id="NF038117">
    <property type="entry name" value="choice_anch_I"/>
    <property type="match status" value="1"/>
</dbReference>
<dbReference type="Pfam" id="PF00353">
    <property type="entry name" value="HemolysinCabind"/>
    <property type="match status" value="2"/>
</dbReference>
<feature type="domain" description="Choice-of-anchor I" evidence="1">
    <location>
        <begin position="659"/>
        <end position="1055"/>
    </location>
</feature>
<dbReference type="Pfam" id="PF05787">
    <property type="entry name" value="PhoX"/>
    <property type="match status" value="1"/>
</dbReference>
<name>A0A8J7SHB5_9RHOB</name>
<evidence type="ECO:0000313" key="3">
    <source>
        <dbReference type="Proteomes" id="UP000655420"/>
    </source>
</evidence>
<dbReference type="Proteomes" id="UP000655420">
    <property type="component" value="Unassembled WGS sequence"/>
</dbReference>
<dbReference type="GO" id="GO:0005509">
    <property type="term" value="F:calcium ion binding"/>
    <property type="evidence" value="ECO:0007669"/>
    <property type="project" value="InterPro"/>
</dbReference>
<dbReference type="InterPro" id="IPR001343">
    <property type="entry name" value="Hemolysn_Ca-bd"/>
</dbReference>
<dbReference type="PANTHER" id="PTHR46928">
    <property type="entry name" value="MESENCHYME-SPECIFIC CELL SURFACE GLYCOPROTEIN"/>
    <property type="match status" value="1"/>
</dbReference>
<gene>
    <name evidence="2" type="ORF">H0I76_10330</name>
</gene>
<dbReference type="AlphaFoldDB" id="A0A8J7SHB5"/>
<dbReference type="InterPro" id="IPR018511">
    <property type="entry name" value="Hemolysin-typ_Ca-bd_CS"/>
</dbReference>
<keyword evidence="3" id="KW-1185">Reference proteome</keyword>
<dbReference type="PROSITE" id="PS00330">
    <property type="entry name" value="HEMOLYSIN_CALCIUM"/>
    <property type="match status" value="3"/>
</dbReference>